<evidence type="ECO:0000259" key="12">
    <source>
        <dbReference type="Pfam" id="PF07715"/>
    </source>
</evidence>
<feature type="domain" description="TonB-dependent receptor plug" evidence="12">
    <location>
        <begin position="223"/>
        <end position="315"/>
    </location>
</feature>
<dbReference type="Pfam" id="PF07715">
    <property type="entry name" value="Plug"/>
    <property type="match status" value="1"/>
</dbReference>
<proteinExistence type="inferred from homology"/>
<keyword evidence="4 8" id="KW-0812">Transmembrane</keyword>
<dbReference type="SUPFAM" id="SSF49464">
    <property type="entry name" value="Carboxypeptidase regulatory domain-like"/>
    <property type="match status" value="1"/>
</dbReference>
<evidence type="ECO:0000313" key="14">
    <source>
        <dbReference type="Proteomes" id="UP001500394"/>
    </source>
</evidence>
<evidence type="ECO:0000256" key="9">
    <source>
        <dbReference type="RuleBase" id="RU003357"/>
    </source>
</evidence>
<dbReference type="Gene3D" id="2.170.130.10">
    <property type="entry name" value="TonB-dependent receptor, plug domain"/>
    <property type="match status" value="1"/>
</dbReference>
<evidence type="ECO:0000256" key="3">
    <source>
        <dbReference type="ARBA" id="ARBA00022452"/>
    </source>
</evidence>
<comment type="caution">
    <text evidence="13">The sequence shown here is derived from an EMBL/GenBank/DDBJ whole genome shotgun (WGS) entry which is preliminary data.</text>
</comment>
<dbReference type="InterPro" id="IPR000531">
    <property type="entry name" value="Beta-barrel_TonB"/>
</dbReference>
<keyword evidence="10" id="KW-0732">Signal</keyword>
<reference evidence="14" key="1">
    <citation type="journal article" date="2019" name="Int. J. Syst. Evol. Microbiol.">
        <title>The Global Catalogue of Microorganisms (GCM) 10K type strain sequencing project: providing services to taxonomists for standard genome sequencing and annotation.</title>
        <authorList>
            <consortium name="The Broad Institute Genomics Platform"/>
            <consortium name="The Broad Institute Genome Sequencing Center for Infectious Disease"/>
            <person name="Wu L."/>
            <person name="Ma J."/>
        </authorList>
    </citation>
    <scope>NUCLEOTIDE SEQUENCE [LARGE SCALE GENOMIC DNA]</scope>
    <source>
        <strain evidence="14">JCM 17858</strain>
    </source>
</reference>
<protein>
    <submittedName>
        <fullName evidence="13">TonB-dependent receptor</fullName>
    </submittedName>
</protein>
<sequence length="1070" mass="119122">MRLGTLILTGLMMSFSAIAYPQKVTVKMENGSLKRFLEALQEQVDVALLYPEKLVNHIKTSVYAEDEDFKKLLTQELAKHNLTFRESKGQITIIPRENKSPITNTSAKQMQQEQISVKGRVFNTAEPPVPLSAITISNEEGRTLGFTDEAGYYAITLPKGGGTIIFSGVGYHEKRIQVTKNELNLTVSLEENVSDLDEIVVVGMTEMQRKHIASSVASLDIKANVEGKPITNLSQALQGGVTGLQVQQGSGLPGGDAATIKIRGISTLNNSDPLILVDGIPMDMNHIDPVTVESVTILKDAAAAAIYGARAANGVILVTTKRGKAGQINVLYDGYYGSQTPSIIPEFVDAPTYMRMYNYAQVASGGSVFFTDEQIARTEAGDDPINYPNTDWVDILIDKYSPLTSHSLSVSGGNDVARFAVTGNYMYQKGMLPLNKMDRFNLRANTSVSLSKKFLINLDVLGIRRNTLYPNRTLSNGGIRMLDDLYRLPPTVLPKYPAEEGWPTIYGRYADIVNPIAYAEVGGTIGYQYDQAAINLQPKWSLSDNFSLRGQLSYRLNSDVYKQNRDNFYFFDYYTKQLVQTWTAQRNAYSETRDTYLYLSGAFDYNRSFDRHNIFAMGGISAEQFNNGYWNVSSLASAYAKLNYSFDDRYLAELSFRADGSSKFGPGNKFGYFPSVALGWNLHNEKFFNLEKVNNFKLRASYGLLGNENIGLYKYQNLISTDNGVETEWGNPDISWEKVHILDLGIDLGMFDNKLSLTFDYYDKKTKDVILQPSVAPSGAIGSAPLNAGEVSNKGWEISLNYNENISRNFSFSIKPGITYNKNKITKIIGGPYISGISINTQGYSIQSYYGYVTDGILQYSDFASDKKTPLVPILPGEGPGDIKYVDLNGDGVIDEDDQRVIGDPTPRLNYFTNVNMSYKNFDLEFLLQGTGSHDYSANLGGKSSGYLWHPLNFSASGGVPTTYRAANSWRENNQDAIFPRILANPANNVLRSDFWLFDAKYLRVKFIQAGYRLNNKFLNKYGIKNSRIYLNAQNPFLFTKVKLADPESQGGSWTYGIMKVYTVGITANF</sequence>
<keyword evidence="2 8" id="KW-0813">Transport</keyword>
<evidence type="ECO:0000259" key="11">
    <source>
        <dbReference type="Pfam" id="PF00593"/>
    </source>
</evidence>
<keyword evidence="5 9" id="KW-0798">TonB box</keyword>
<comment type="similarity">
    <text evidence="8 9">Belongs to the TonB-dependent receptor family.</text>
</comment>
<gene>
    <name evidence="13" type="ORF">GCM10023173_02740</name>
</gene>
<comment type="subcellular location">
    <subcellularLocation>
        <location evidence="1 8">Cell outer membrane</location>
        <topology evidence="1 8">Multi-pass membrane protein</topology>
    </subcellularLocation>
</comment>
<dbReference type="Pfam" id="PF13715">
    <property type="entry name" value="CarbopepD_reg_2"/>
    <property type="match status" value="1"/>
</dbReference>
<keyword evidence="3 8" id="KW-1134">Transmembrane beta strand</keyword>
<dbReference type="Pfam" id="PF00593">
    <property type="entry name" value="TonB_dep_Rec_b-barrel"/>
    <property type="match status" value="1"/>
</dbReference>
<evidence type="ECO:0000256" key="7">
    <source>
        <dbReference type="ARBA" id="ARBA00023237"/>
    </source>
</evidence>
<evidence type="ECO:0000256" key="8">
    <source>
        <dbReference type="PROSITE-ProRule" id="PRU01360"/>
    </source>
</evidence>
<evidence type="ECO:0000256" key="6">
    <source>
        <dbReference type="ARBA" id="ARBA00023136"/>
    </source>
</evidence>
<feature type="signal peptide" evidence="10">
    <location>
        <begin position="1"/>
        <end position="19"/>
    </location>
</feature>
<dbReference type="Gene3D" id="2.40.170.20">
    <property type="entry name" value="TonB-dependent receptor, beta-barrel domain"/>
    <property type="match status" value="1"/>
</dbReference>
<evidence type="ECO:0000256" key="4">
    <source>
        <dbReference type="ARBA" id="ARBA00022692"/>
    </source>
</evidence>
<dbReference type="RefSeq" id="WP_345063639.1">
    <property type="nucleotide sequence ID" value="NZ_BAABGR010000004.1"/>
</dbReference>
<keyword evidence="13" id="KW-0675">Receptor</keyword>
<dbReference type="InterPro" id="IPR039426">
    <property type="entry name" value="TonB-dep_rcpt-like"/>
</dbReference>
<dbReference type="EMBL" id="BAABGR010000004">
    <property type="protein sequence ID" value="GAA4510814.1"/>
    <property type="molecule type" value="Genomic_DNA"/>
</dbReference>
<dbReference type="InterPro" id="IPR008969">
    <property type="entry name" value="CarboxyPept-like_regulatory"/>
</dbReference>
<dbReference type="InterPro" id="IPR037066">
    <property type="entry name" value="Plug_dom_sf"/>
</dbReference>
<evidence type="ECO:0000256" key="1">
    <source>
        <dbReference type="ARBA" id="ARBA00004571"/>
    </source>
</evidence>
<feature type="domain" description="TonB-dependent receptor-like beta-barrel" evidence="11">
    <location>
        <begin position="522"/>
        <end position="919"/>
    </location>
</feature>
<evidence type="ECO:0000256" key="10">
    <source>
        <dbReference type="SAM" id="SignalP"/>
    </source>
</evidence>
<dbReference type="InterPro" id="IPR023996">
    <property type="entry name" value="TonB-dep_OMP_SusC/RagA"/>
</dbReference>
<keyword evidence="7 8" id="KW-0998">Cell outer membrane</keyword>
<dbReference type="InterPro" id="IPR036942">
    <property type="entry name" value="Beta-barrel_TonB_sf"/>
</dbReference>
<accession>A0ABP8QTW0</accession>
<dbReference type="NCBIfam" id="TIGR04057">
    <property type="entry name" value="SusC_RagA_signa"/>
    <property type="match status" value="1"/>
</dbReference>
<dbReference type="Gene3D" id="2.60.40.1120">
    <property type="entry name" value="Carboxypeptidase-like, regulatory domain"/>
    <property type="match status" value="1"/>
</dbReference>
<dbReference type="SUPFAM" id="SSF56935">
    <property type="entry name" value="Porins"/>
    <property type="match status" value="1"/>
</dbReference>
<organism evidence="13 14">
    <name type="scientific">Sphingobacterium thermophilum</name>
    <dbReference type="NCBI Taxonomy" id="768534"/>
    <lineage>
        <taxon>Bacteria</taxon>
        <taxon>Pseudomonadati</taxon>
        <taxon>Bacteroidota</taxon>
        <taxon>Sphingobacteriia</taxon>
        <taxon>Sphingobacteriales</taxon>
        <taxon>Sphingobacteriaceae</taxon>
        <taxon>Sphingobacterium</taxon>
    </lineage>
</organism>
<dbReference type="NCBIfam" id="TIGR04056">
    <property type="entry name" value="OMP_RagA_SusC"/>
    <property type="match status" value="1"/>
</dbReference>
<dbReference type="InterPro" id="IPR012910">
    <property type="entry name" value="Plug_dom"/>
</dbReference>
<keyword evidence="6 8" id="KW-0472">Membrane</keyword>
<dbReference type="Proteomes" id="UP001500394">
    <property type="component" value="Unassembled WGS sequence"/>
</dbReference>
<dbReference type="PROSITE" id="PS52016">
    <property type="entry name" value="TONB_DEPENDENT_REC_3"/>
    <property type="match status" value="1"/>
</dbReference>
<evidence type="ECO:0000256" key="2">
    <source>
        <dbReference type="ARBA" id="ARBA00022448"/>
    </source>
</evidence>
<evidence type="ECO:0000313" key="13">
    <source>
        <dbReference type="EMBL" id="GAA4510814.1"/>
    </source>
</evidence>
<evidence type="ECO:0000256" key="5">
    <source>
        <dbReference type="ARBA" id="ARBA00023077"/>
    </source>
</evidence>
<feature type="chain" id="PRO_5046535320" evidence="10">
    <location>
        <begin position="20"/>
        <end position="1070"/>
    </location>
</feature>
<dbReference type="InterPro" id="IPR023997">
    <property type="entry name" value="TonB-dep_OMP_SusC/RagA_CS"/>
</dbReference>
<name>A0ABP8QTW0_9SPHI</name>
<keyword evidence="14" id="KW-1185">Reference proteome</keyword>
<dbReference type="Gene3D" id="3.55.50.30">
    <property type="match status" value="1"/>
</dbReference>